<dbReference type="CDD" id="cd06239">
    <property type="entry name" value="M14-like"/>
    <property type="match status" value="1"/>
</dbReference>
<dbReference type="GO" id="GO:0006508">
    <property type="term" value="P:proteolysis"/>
    <property type="evidence" value="ECO:0007669"/>
    <property type="project" value="UniProtKB-KW"/>
</dbReference>
<sequence>MLNRYLFTFVTFGFKCVRFYNCKDGQLYNSLFLQYKIIIAMNHSLTHHEQYLEKQLHGRYIHMNHIEKILKNLPDTFTVSIAGRSVKDQPIYTLKAGNGPIKVLMWSQMHGNESTTTKAVFDLLKLLQDADNHFGQWLMEKCTVLIMPMLNPDGSEAYTRVNANNIDLNRDAQNLSQPESKVLRTVFNEFEPDYCFNLHDQRTIFSAGSVKKPATVSFLSPSEDINRSVTETRKKSMEVIVAMNKVLQGYIPGQIGRYDDGFNLNCVGDTFQSLGVPTILFESGHFPDDYLREETRKYIFIAICTALEYIAEDKVTGNADLLYAEIPENDKCFLDIIVRKTNENGEREDVGILFKETLIQDKLHLLPTIEKTGDLKEFYGHIELQNAVNSTKSFEIKGFGRVDITEILKNRQNS</sequence>
<keyword evidence="4" id="KW-0378">Hydrolase</keyword>
<feature type="active site" description="Proton donor/acceptor" evidence="7">
    <location>
        <position position="282"/>
    </location>
</feature>
<evidence type="ECO:0000256" key="1">
    <source>
        <dbReference type="ARBA" id="ARBA00001947"/>
    </source>
</evidence>
<comment type="cofactor">
    <cofactor evidence="1">
        <name>Zn(2+)</name>
        <dbReference type="ChEBI" id="CHEBI:29105"/>
    </cofactor>
</comment>
<keyword evidence="3" id="KW-0645">Protease</keyword>
<evidence type="ECO:0000256" key="7">
    <source>
        <dbReference type="PROSITE-ProRule" id="PRU01379"/>
    </source>
</evidence>
<dbReference type="SUPFAM" id="SSF53187">
    <property type="entry name" value="Zn-dependent exopeptidases"/>
    <property type="match status" value="1"/>
</dbReference>
<dbReference type="GO" id="GO:0005615">
    <property type="term" value="C:extracellular space"/>
    <property type="evidence" value="ECO:0007669"/>
    <property type="project" value="TreeGrafter"/>
</dbReference>
<comment type="similarity">
    <text evidence="2 7">Belongs to the peptidase M14 family.</text>
</comment>
<evidence type="ECO:0000256" key="4">
    <source>
        <dbReference type="ARBA" id="ARBA00022801"/>
    </source>
</evidence>
<dbReference type="GO" id="GO:0008270">
    <property type="term" value="F:zinc ion binding"/>
    <property type="evidence" value="ECO:0007669"/>
    <property type="project" value="InterPro"/>
</dbReference>
<protein>
    <submittedName>
        <fullName evidence="9">Zinc carboxypeptidase</fullName>
    </submittedName>
</protein>
<keyword evidence="5" id="KW-0862">Zinc</keyword>
<dbReference type="GO" id="GO:0004181">
    <property type="term" value="F:metallocarboxypeptidase activity"/>
    <property type="evidence" value="ECO:0007669"/>
    <property type="project" value="InterPro"/>
</dbReference>
<organism evidence="9 10">
    <name type="scientific">Zhouia amylolytica</name>
    <dbReference type="NCBI Taxonomy" id="376730"/>
    <lineage>
        <taxon>Bacteria</taxon>
        <taxon>Pseudomonadati</taxon>
        <taxon>Bacteroidota</taxon>
        <taxon>Flavobacteriia</taxon>
        <taxon>Flavobacteriales</taxon>
        <taxon>Flavobacteriaceae</taxon>
        <taxon>Zhouia</taxon>
    </lineage>
</organism>
<gene>
    <name evidence="9" type="ORF">SAMN04487906_2524</name>
</gene>
<keyword evidence="6" id="KW-0482">Metalloprotease</keyword>
<dbReference type="EMBL" id="FPAG01000007">
    <property type="protein sequence ID" value="SFT01690.1"/>
    <property type="molecule type" value="Genomic_DNA"/>
</dbReference>
<reference evidence="9 10" key="1">
    <citation type="submission" date="2016-10" db="EMBL/GenBank/DDBJ databases">
        <authorList>
            <person name="de Groot N.N."/>
        </authorList>
    </citation>
    <scope>NUCLEOTIDE SEQUENCE [LARGE SCALE GENOMIC DNA]</scope>
    <source>
        <strain evidence="9 10">CGMCC 1.6114</strain>
    </source>
</reference>
<evidence type="ECO:0000256" key="2">
    <source>
        <dbReference type="ARBA" id="ARBA00005988"/>
    </source>
</evidence>
<dbReference type="Pfam" id="PF00246">
    <property type="entry name" value="Peptidase_M14"/>
    <property type="match status" value="1"/>
</dbReference>
<dbReference type="SMART" id="SM00631">
    <property type="entry name" value="Zn_pept"/>
    <property type="match status" value="1"/>
</dbReference>
<evidence type="ECO:0000256" key="5">
    <source>
        <dbReference type="ARBA" id="ARBA00022833"/>
    </source>
</evidence>
<dbReference type="PANTHER" id="PTHR11705">
    <property type="entry name" value="PROTEASE FAMILY M14 CARBOXYPEPTIDASE A,B"/>
    <property type="match status" value="1"/>
</dbReference>
<accession>A0A1I6UJU0</accession>
<dbReference type="AlphaFoldDB" id="A0A1I6UJU0"/>
<proteinExistence type="inferred from homology"/>
<dbReference type="Proteomes" id="UP000183209">
    <property type="component" value="Unassembled WGS sequence"/>
</dbReference>
<dbReference type="PROSITE" id="PS52035">
    <property type="entry name" value="PEPTIDASE_M14"/>
    <property type="match status" value="1"/>
</dbReference>
<dbReference type="InterPro" id="IPR000834">
    <property type="entry name" value="Peptidase_M14"/>
</dbReference>
<dbReference type="PANTHER" id="PTHR11705:SF143">
    <property type="entry name" value="SLL0236 PROTEIN"/>
    <property type="match status" value="1"/>
</dbReference>
<evidence type="ECO:0000259" key="8">
    <source>
        <dbReference type="PROSITE" id="PS52035"/>
    </source>
</evidence>
<evidence type="ECO:0000256" key="3">
    <source>
        <dbReference type="ARBA" id="ARBA00022670"/>
    </source>
</evidence>
<keyword evidence="9" id="KW-0121">Carboxypeptidase</keyword>
<name>A0A1I6UJU0_9FLAO</name>
<evidence type="ECO:0000313" key="9">
    <source>
        <dbReference type="EMBL" id="SFT01690.1"/>
    </source>
</evidence>
<evidence type="ECO:0000256" key="6">
    <source>
        <dbReference type="ARBA" id="ARBA00023049"/>
    </source>
</evidence>
<dbReference type="Gene3D" id="3.40.630.10">
    <property type="entry name" value="Zn peptidases"/>
    <property type="match status" value="1"/>
</dbReference>
<evidence type="ECO:0000313" key="10">
    <source>
        <dbReference type="Proteomes" id="UP000183209"/>
    </source>
</evidence>
<feature type="domain" description="Peptidase M14" evidence="8">
    <location>
        <begin position="55"/>
        <end position="310"/>
    </location>
</feature>